<gene>
    <name evidence="2" type="ORF">ACJDUG_15460</name>
</gene>
<sequence>MYINNINSVNSTALIANAYNGGNTVMETGSNDVVPANSDTIELSLNYSKPVLSILDEIKNIFSKNDWLDLEDNSSISEYTSQYGNILNSIKANPELDDNQIESLTKILDSSFDDYAENLAEALSKNISSFFNLAYNAEQIYTSQGTDMGIRGEKIINKDEFKKNIYNMLSASKIFYKNNTSGTRDELEQFLQDKFSETQNIDKLSYKDFTALRNTLSAYYKTDRAAYYDTNYNDPNRRLELMNTALSSLKASNASQTLVNAFEKAKQQDNNYFIRMNAYREVRMGYEINSERLIKDYIKYSARLENLKERRKEMIKEHEKEMQKLEEKLRKQMLQLMLWGLSDGEKQIQNLQKIHESKLNNLSKQETEIENRLKGIGENIRKNSEEYFKFLKAPASYIDSYLGKSQLNIQTSEEKLETNNIT</sequence>
<proteinExistence type="predicted"/>
<dbReference type="Proteomes" id="UP001623591">
    <property type="component" value="Unassembled WGS sequence"/>
</dbReference>
<accession>A0ABW8T7D3</accession>
<name>A0ABW8T7D3_9CLOT</name>
<keyword evidence="1" id="KW-0175">Coiled coil</keyword>
<reference evidence="2 3" key="1">
    <citation type="submission" date="2024-11" db="EMBL/GenBank/DDBJ databases">
        <authorList>
            <person name="Heng Y.C."/>
            <person name="Lim A.C.H."/>
            <person name="Lee J.K.Y."/>
            <person name="Kittelmann S."/>
        </authorList>
    </citation>
    <scope>NUCLEOTIDE SEQUENCE [LARGE SCALE GENOMIC DNA]</scope>
    <source>
        <strain evidence="2 3">WILCCON 0185</strain>
    </source>
</reference>
<comment type="caution">
    <text evidence="2">The sequence shown here is derived from an EMBL/GenBank/DDBJ whole genome shotgun (WGS) entry which is preliminary data.</text>
</comment>
<evidence type="ECO:0000313" key="3">
    <source>
        <dbReference type="Proteomes" id="UP001623591"/>
    </source>
</evidence>
<feature type="coiled-coil region" evidence="1">
    <location>
        <begin position="290"/>
        <end position="379"/>
    </location>
</feature>
<organism evidence="2 3">
    <name type="scientific">Candidatus Clostridium stratigraminis</name>
    <dbReference type="NCBI Taxonomy" id="3381661"/>
    <lineage>
        <taxon>Bacteria</taxon>
        <taxon>Bacillati</taxon>
        <taxon>Bacillota</taxon>
        <taxon>Clostridia</taxon>
        <taxon>Eubacteriales</taxon>
        <taxon>Clostridiaceae</taxon>
        <taxon>Clostridium</taxon>
    </lineage>
</organism>
<evidence type="ECO:0000313" key="2">
    <source>
        <dbReference type="EMBL" id="MFL0248350.1"/>
    </source>
</evidence>
<keyword evidence="3" id="KW-1185">Reference proteome</keyword>
<dbReference type="EMBL" id="JBJHZZ010000016">
    <property type="protein sequence ID" value="MFL0248350.1"/>
    <property type="molecule type" value="Genomic_DNA"/>
</dbReference>
<protein>
    <submittedName>
        <fullName evidence="2">Uncharacterized protein</fullName>
    </submittedName>
</protein>
<evidence type="ECO:0000256" key="1">
    <source>
        <dbReference type="SAM" id="Coils"/>
    </source>
</evidence>